<comment type="caution">
    <text evidence="4">The sequence shown here is derived from an EMBL/GenBank/DDBJ whole genome shotgun (WGS) entry which is preliminary data.</text>
</comment>
<protein>
    <recommendedName>
        <fullName evidence="2">histidine kinase</fullName>
        <ecNumber evidence="2">2.7.13.3</ecNumber>
    </recommendedName>
</protein>
<dbReference type="InterPro" id="IPR003018">
    <property type="entry name" value="GAF"/>
</dbReference>
<dbReference type="InterPro" id="IPR029016">
    <property type="entry name" value="GAF-like_dom_sf"/>
</dbReference>
<accession>A0ABU4PHG0</accession>
<dbReference type="Gene3D" id="3.30.450.40">
    <property type="match status" value="1"/>
</dbReference>
<dbReference type="EMBL" id="JAWXXV010000001">
    <property type="protein sequence ID" value="MDX5983636.1"/>
    <property type="molecule type" value="Genomic_DNA"/>
</dbReference>
<evidence type="ECO:0000256" key="1">
    <source>
        <dbReference type="ARBA" id="ARBA00000085"/>
    </source>
</evidence>
<dbReference type="SUPFAM" id="SSF55874">
    <property type="entry name" value="ATPase domain of HSP90 chaperone/DNA topoisomerase II/histidine kinase"/>
    <property type="match status" value="1"/>
</dbReference>
<evidence type="ECO:0000313" key="5">
    <source>
        <dbReference type="Proteomes" id="UP001279660"/>
    </source>
</evidence>
<dbReference type="InterPro" id="IPR004358">
    <property type="entry name" value="Sig_transdc_His_kin-like_C"/>
</dbReference>
<evidence type="ECO:0000256" key="2">
    <source>
        <dbReference type="ARBA" id="ARBA00012438"/>
    </source>
</evidence>
<dbReference type="PANTHER" id="PTHR45569">
    <property type="entry name" value="SENSOR PROTEIN KDPD"/>
    <property type="match status" value="1"/>
</dbReference>
<proteinExistence type="predicted"/>
<dbReference type="EC" id="2.7.13.3" evidence="2"/>
<organism evidence="4 5">
    <name type="scientific">Sphingomonas echinoides</name>
    <dbReference type="NCBI Taxonomy" id="59803"/>
    <lineage>
        <taxon>Bacteria</taxon>
        <taxon>Pseudomonadati</taxon>
        <taxon>Pseudomonadota</taxon>
        <taxon>Alphaproteobacteria</taxon>
        <taxon>Sphingomonadales</taxon>
        <taxon>Sphingomonadaceae</taxon>
        <taxon>Sphingomonas</taxon>
    </lineage>
</organism>
<dbReference type="Pfam" id="PF13185">
    <property type="entry name" value="GAF_2"/>
    <property type="match status" value="1"/>
</dbReference>
<dbReference type="Gene3D" id="1.10.287.130">
    <property type="match status" value="1"/>
</dbReference>
<evidence type="ECO:0000313" key="4">
    <source>
        <dbReference type="EMBL" id="MDX5983636.1"/>
    </source>
</evidence>
<dbReference type="GO" id="GO:0005524">
    <property type="term" value="F:ATP binding"/>
    <property type="evidence" value="ECO:0007669"/>
    <property type="project" value="UniProtKB-KW"/>
</dbReference>
<comment type="catalytic activity">
    <reaction evidence="1">
        <text>ATP + protein L-histidine = ADP + protein N-phospho-L-histidine.</text>
        <dbReference type="EC" id="2.7.13.3"/>
    </reaction>
</comment>
<dbReference type="RefSeq" id="WP_040601599.1">
    <property type="nucleotide sequence ID" value="NZ_JAWXXV010000001.1"/>
</dbReference>
<dbReference type="InterPro" id="IPR005467">
    <property type="entry name" value="His_kinase_dom"/>
</dbReference>
<keyword evidence="4" id="KW-0067">ATP-binding</keyword>
<keyword evidence="4" id="KW-0547">Nucleotide-binding</keyword>
<dbReference type="Proteomes" id="UP001279660">
    <property type="component" value="Unassembled WGS sequence"/>
</dbReference>
<dbReference type="Pfam" id="PF02518">
    <property type="entry name" value="HATPase_c"/>
    <property type="match status" value="1"/>
</dbReference>
<dbReference type="SUPFAM" id="SSF55781">
    <property type="entry name" value="GAF domain-like"/>
    <property type="match status" value="1"/>
</dbReference>
<name>A0ABU4PHG0_9SPHN</name>
<evidence type="ECO:0000259" key="3">
    <source>
        <dbReference type="PROSITE" id="PS50109"/>
    </source>
</evidence>
<dbReference type="Gene3D" id="3.30.565.10">
    <property type="entry name" value="Histidine kinase-like ATPase, C-terminal domain"/>
    <property type="match status" value="1"/>
</dbReference>
<sequence length="433" mass="46006">MRSNSALRLYDNGIIPSNDDGVSPYLGLLADCAAQILCASDTASMLNALFESVRVKLNLSVYFCYRYDGTNSLFLEEHGGLTPTQSGAASHLVLGQGPCGLVAADRAPHIFNRVRNSKDARLAYARAIGLAAYVGTPLMQGDTLLGTLGFGRKATMPFSRAEVQFLRAICSFVAIAKNRLQTERTLRETTYARDALAIEQARLVDRIETLSRLSDTSAVAATLAHEMTQPLTAAANYIASAEMALGGLGDADILRRLVQARTQITRSAQIIAKARHLIETGTVINDHTNLCEVLSDSLELALADHHGPVPAMIYDIDPSVTALVADSVQITQVLTNLLRNAATALRGTANPTITVSCRRTQDGTVEIGVIDNGPGFDPEADSARFHQRATSTTGGLGIGLSVCRSIVAAHNGVIRAENTARGGAAVYFTLPGA</sequence>
<dbReference type="SMART" id="SM00065">
    <property type="entry name" value="GAF"/>
    <property type="match status" value="1"/>
</dbReference>
<feature type="domain" description="Histidine kinase" evidence="3">
    <location>
        <begin position="222"/>
        <end position="433"/>
    </location>
</feature>
<dbReference type="PROSITE" id="PS50109">
    <property type="entry name" value="HIS_KIN"/>
    <property type="match status" value="1"/>
</dbReference>
<reference evidence="4 5" key="1">
    <citation type="submission" date="2023-11" db="EMBL/GenBank/DDBJ databases">
        <title>MicrobeMod: A computational toolkit for identifying prokaryotic methylation and restriction-modification with nanopore sequencing.</title>
        <authorList>
            <person name="Crits-Christoph A."/>
            <person name="Kang S.C."/>
            <person name="Lee H."/>
            <person name="Ostrov N."/>
        </authorList>
    </citation>
    <scope>NUCLEOTIDE SEQUENCE [LARGE SCALE GENOMIC DNA]</scope>
    <source>
        <strain evidence="4 5">ATCC 14820</strain>
    </source>
</reference>
<dbReference type="InterPro" id="IPR052023">
    <property type="entry name" value="Histidine_kinase_KdpD"/>
</dbReference>
<gene>
    <name evidence="4" type="ORF">SIL82_05135</name>
</gene>
<keyword evidence="5" id="KW-1185">Reference proteome</keyword>
<dbReference type="PRINTS" id="PR00344">
    <property type="entry name" value="BCTRLSENSOR"/>
</dbReference>
<dbReference type="InterPro" id="IPR036890">
    <property type="entry name" value="HATPase_C_sf"/>
</dbReference>
<dbReference type="SMART" id="SM00387">
    <property type="entry name" value="HATPase_c"/>
    <property type="match status" value="1"/>
</dbReference>
<dbReference type="InterPro" id="IPR003594">
    <property type="entry name" value="HATPase_dom"/>
</dbReference>
<dbReference type="PANTHER" id="PTHR45569:SF1">
    <property type="entry name" value="SENSOR PROTEIN KDPD"/>
    <property type="match status" value="1"/>
</dbReference>